<evidence type="ECO:0000259" key="3">
    <source>
        <dbReference type="SMART" id="SM00128"/>
    </source>
</evidence>
<dbReference type="InterPro" id="IPR000300">
    <property type="entry name" value="IPPc"/>
</dbReference>
<proteinExistence type="inferred from homology"/>
<comment type="similarity">
    <text evidence="1">Belongs to the inositol polyphosphate 5-phosphatase family.</text>
</comment>
<protein>
    <submittedName>
        <fullName evidence="4">Type I inositol-1,4,5-trisphosphate 5-phosphatase CVP2</fullName>
    </submittedName>
</protein>
<dbReference type="InterPro" id="IPR036691">
    <property type="entry name" value="Endo/exonu/phosph_ase_sf"/>
</dbReference>
<accession>R7VZA6</accession>
<dbReference type="SMART" id="SM00128">
    <property type="entry name" value="IPPc"/>
    <property type="match status" value="1"/>
</dbReference>
<dbReference type="AlphaFoldDB" id="R7VZA6"/>
<dbReference type="PANTHER" id="PTHR45666">
    <property type="entry name" value="TYPE IV INOSITOL POLYPHOSPHATE 5-PHOSPHATASE 9"/>
    <property type="match status" value="1"/>
</dbReference>
<dbReference type="Pfam" id="PF22669">
    <property type="entry name" value="Exo_endo_phos2"/>
    <property type="match status" value="1"/>
</dbReference>
<dbReference type="ExpressionAtlas" id="R7VZA6">
    <property type="expression patterns" value="baseline"/>
</dbReference>
<dbReference type="EnsemblPlants" id="EMT00530">
    <property type="protein sequence ID" value="EMT00530"/>
    <property type="gene ID" value="F775_12516"/>
</dbReference>
<dbReference type="GO" id="GO:0004445">
    <property type="term" value="F:inositol-polyphosphate 5-phosphatase activity"/>
    <property type="evidence" value="ECO:0007669"/>
    <property type="project" value="InterPro"/>
</dbReference>
<reference evidence="4" key="1">
    <citation type="submission" date="2015-06" db="UniProtKB">
        <authorList>
            <consortium name="EnsemblPlants"/>
        </authorList>
    </citation>
    <scope>IDENTIFICATION</scope>
</reference>
<dbReference type="GO" id="GO:0034485">
    <property type="term" value="F:phosphatidylinositol-3,4,5-trisphosphate 5-phosphatase activity"/>
    <property type="evidence" value="ECO:0007669"/>
    <property type="project" value="TreeGrafter"/>
</dbReference>
<dbReference type="SUPFAM" id="SSF56219">
    <property type="entry name" value="DNase I-like"/>
    <property type="match status" value="1"/>
</dbReference>
<evidence type="ECO:0000256" key="1">
    <source>
        <dbReference type="ARBA" id="ARBA00010768"/>
    </source>
</evidence>
<dbReference type="GO" id="GO:0004439">
    <property type="term" value="F:phosphatidylinositol-4,5-bisphosphate 5-phosphatase activity"/>
    <property type="evidence" value="ECO:0007669"/>
    <property type="project" value="TreeGrafter"/>
</dbReference>
<organism evidence="4">
    <name type="scientific">Aegilops tauschii</name>
    <name type="common">Tausch's goatgrass</name>
    <name type="synonym">Aegilops squarrosa</name>
    <dbReference type="NCBI Taxonomy" id="37682"/>
    <lineage>
        <taxon>Eukaryota</taxon>
        <taxon>Viridiplantae</taxon>
        <taxon>Streptophyta</taxon>
        <taxon>Embryophyta</taxon>
        <taxon>Tracheophyta</taxon>
        <taxon>Spermatophyta</taxon>
        <taxon>Magnoliopsida</taxon>
        <taxon>Liliopsida</taxon>
        <taxon>Poales</taxon>
        <taxon>Poaceae</taxon>
        <taxon>BOP clade</taxon>
        <taxon>Pooideae</taxon>
        <taxon>Triticodae</taxon>
        <taxon>Triticeae</taxon>
        <taxon>Triticinae</taxon>
        <taxon>Aegilops</taxon>
    </lineage>
</organism>
<sequence>MSNIFGKKGKSFGGPDSPHSRAARVRFKSASLNCVDSPKKQNDDTCKYRVFVGTWNVGGKNPNDGLNLQDFLQVDESSDIYVLGHLASGEKEGDEVRRNADVAEILKSAHFPRACKSSAAHQRVLPERILEHDKMIWLGDLNYRVSLSYEETRTLLEENDWDALLEKDQLMIEREAGRVFGGWKEGKISFAPTYKYTQNSDAYAGETVKSKKKRRTPAWCDRILWHGEGIEQLQYLRGESRFSDHRPVWGVFAVEVEAGGGRMRNCYSMSARIGHDKPGSPQRHGGSVEPSS</sequence>
<name>R7VZA6_AEGTA</name>
<feature type="domain" description="Inositol polyphosphate-related phosphatase" evidence="3">
    <location>
        <begin position="46"/>
        <end position="260"/>
    </location>
</feature>
<dbReference type="InterPro" id="IPR045849">
    <property type="entry name" value="IP5P_plant"/>
</dbReference>
<dbReference type="PANTHER" id="PTHR45666:SF19">
    <property type="entry name" value="OS06G0222900 PROTEIN"/>
    <property type="match status" value="1"/>
</dbReference>
<keyword evidence="2" id="KW-0378">Hydrolase</keyword>
<evidence type="ECO:0000313" key="4">
    <source>
        <dbReference type="EnsemblPlants" id="EMT00530"/>
    </source>
</evidence>
<dbReference type="GO" id="GO:0046856">
    <property type="term" value="P:phosphatidylinositol dephosphorylation"/>
    <property type="evidence" value="ECO:0007669"/>
    <property type="project" value="InterPro"/>
</dbReference>
<evidence type="ECO:0000256" key="2">
    <source>
        <dbReference type="ARBA" id="ARBA00022801"/>
    </source>
</evidence>
<dbReference type="Gene3D" id="3.60.10.10">
    <property type="entry name" value="Endonuclease/exonuclease/phosphatase"/>
    <property type="match status" value="2"/>
</dbReference>